<dbReference type="Proteomes" id="UP000011976">
    <property type="component" value="Unassembled WGS sequence"/>
</dbReference>
<dbReference type="Pfam" id="PF00378">
    <property type="entry name" value="ECH_1"/>
    <property type="match status" value="1"/>
</dbReference>
<reference evidence="5" key="1">
    <citation type="journal article" date="2013" name="Genome Announc.">
        <title>Genome sequence of the basidiomycetous yeast Pseudozyma antarctica T-34, a producer of the glycolipid biosurfactants mannosylerythritol lipids.</title>
        <authorList>
            <person name="Morita T."/>
            <person name="Koike H."/>
            <person name="Koyama Y."/>
            <person name="Hagiwara H."/>
            <person name="Ito E."/>
            <person name="Fukuoka T."/>
            <person name="Imura T."/>
            <person name="Machida M."/>
            <person name="Kitamoto D."/>
        </authorList>
    </citation>
    <scope>NUCLEOTIDE SEQUENCE [LARGE SCALE GENOMIC DNA]</scope>
    <source>
        <strain evidence="5">T-34</strain>
    </source>
</reference>
<dbReference type="SUPFAM" id="SSF52096">
    <property type="entry name" value="ClpP/crotonase"/>
    <property type="match status" value="1"/>
</dbReference>
<proteinExistence type="inferred from homology"/>
<dbReference type="AlphaFoldDB" id="M9M7F5"/>
<dbReference type="EMBL" id="DF196790">
    <property type="protein sequence ID" value="GAC77010.1"/>
    <property type="molecule type" value="Genomic_DNA"/>
</dbReference>
<dbReference type="PROSITE" id="PS00166">
    <property type="entry name" value="ENOYL_COA_HYDRATASE"/>
    <property type="match status" value="1"/>
</dbReference>
<dbReference type="Gene3D" id="3.90.226.10">
    <property type="entry name" value="2-enoyl-CoA Hydratase, Chain A, domain 1"/>
    <property type="match status" value="1"/>
</dbReference>
<name>M9M7F5_PSEA3</name>
<dbReference type="GO" id="GO:0016836">
    <property type="term" value="F:hydro-lyase activity"/>
    <property type="evidence" value="ECO:0007669"/>
    <property type="project" value="UniProtKB-ARBA"/>
</dbReference>
<dbReference type="FunFam" id="3.90.226.10:FF:000009">
    <property type="entry name" value="Carnitinyl-CoA dehydratase"/>
    <property type="match status" value="1"/>
</dbReference>
<protein>
    <submittedName>
        <fullName evidence="4">Aromatic-l-amino-acid/l-histidine decarboxylase</fullName>
    </submittedName>
</protein>
<dbReference type="PANTHER" id="PTHR11941">
    <property type="entry name" value="ENOYL-COA HYDRATASE-RELATED"/>
    <property type="match status" value="1"/>
</dbReference>
<dbReference type="FunFam" id="1.10.12.10:FF:000001">
    <property type="entry name" value="Probable enoyl-CoA hydratase, mitochondrial"/>
    <property type="match status" value="1"/>
</dbReference>
<comment type="similarity">
    <text evidence="1 3">Belongs to the enoyl-CoA hydratase/isomerase family.</text>
</comment>
<evidence type="ECO:0000313" key="4">
    <source>
        <dbReference type="EMBL" id="GAC77010.1"/>
    </source>
</evidence>
<dbReference type="InterPro" id="IPR014748">
    <property type="entry name" value="Enoyl-CoA_hydra_C"/>
</dbReference>
<dbReference type="CDD" id="cd06558">
    <property type="entry name" value="crotonase-like"/>
    <property type="match status" value="1"/>
</dbReference>
<gene>
    <name evidence="4" type="ORF">PANT_24d00001</name>
</gene>
<dbReference type="InterPro" id="IPR018376">
    <property type="entry name" value="Enoyl-CoA_hyd/isom_CS"/>
</dbReference>
<dbReference type="OrthoDB" id="410701at2759"/>
<accession>M9M7F5</accession>
<evidence type="ECO:0000313" key="5">
    <source>
        <dbReference type="Proteomes" id="UP000011976"/>
    </source>
</evidence>
<evidence type="ECO:0000256" key="1">
    <source>
        <dbReference type="ARBA" id="ARBA00005254"/>
    </source>
</evidence>
<dbReference type="GO" id="GO:0005739">
    <property type="term" value="C:mitochondrion"/>
    <property type="evidence" value="ECO:0007669"/>
    <property type="project" value="TreeGrafter"/>
</dbReference>
<sequence length="317" mass="34734">MSAEAPIDPLPLFVLWLIFRCKLFESQRGLKSLKYFFDPPSPFMTSSPLTYLAADPSAELSGVYYLVLNRPQARNAISRALLQDIVQCLAALLHKITEPSSQNSMPRVLILRAEGPTFCAGADLKERRQMSDNEVVQFLQDVRQMLDDFERLPIPTLAAIEGPALGGGLELALACDFRIAAASVDKIGFPEVKLGIIPGAGGTQRAPRIIGMQRAKELIYTGAQLDASQAKELGLIDHVSPGSSCLELCQALAKQMIPSAPLALRAAKMAISMGTNVELTRGLDLEWACYEPLLESKDRREALDAFHQKRKPIFIGK</sequence>
<keyword evidence="2" id="KW-0456">Lyase</keyword>
<dbReference type="STRING" id="1151754.M9M7F5"/>
<dbReference type="GO" id="GO:0006635">
    <property type="term" value="P:fatty acid beta-oxidation"/>
    <property type="evidence" value="ECO:0007669"/>
    <property type="project" value="TreeGrafter"/>
</dbReference>
<dbReference type="PANTHER" id="PTHR11941:SF171">
    <property type="entry name" value="SD19268P"/>
    <property type="match status" value="1"/>
</dbReference>
<dbReference type="InterPro" id="IPR001753">
    <property type="entry name" value="Enoyl-CoA_hydra/iso"/>
</dbReference>
<dbReference type="InterPro" id="IPR029045">
    <property type="entry name" value="ClpP/crotonase-like_dom_sf"/>
</dbReference>
<dbReference type="Gene3D" id="1.10.12.10">
    <property type="entry name" value="Lyase 2-enoyl-coa Hydratase, Chain A, domain 2"/>
    <property type="match status" value="1"/>
</dbReference>
<organism evidence="4 5">
    <name type="scientific">Pseudozyma antarctica (strain T-34)</name>
    <name type="common">Yeast</name>
    <name type="synonym">Candida antarctica</name>
    <dbReference type="NCBI Taxonomy" id="1151754"/>
    <lineage>
        <taxon>Eukaryota</taxon>
        <taxon>Fungi</taxon>
        <taxon>Dikarya</taxon>
        <taxon>Basidiomycota</taxon>
        <taxon>Ustilaginomycotina</taxon>
        <taxon>Ustilaginomycetes</taxon>
        <taxon>Ustilaginales</taxon>
        <taxon>Ustilaginaceae</taxon>
        <taxon>Moesziomyces</taxon>
    </lineage>
</organism>
<evidence type="ECO:0000256" key="2">
    <source>
        <dbReference type="ARBA" id="ARBA00023239"/>
    </source>
</evidence>
<evidence type="ECO:0000256" key="3">
    <source>
        <dbReference type="RuleBase" id="RU003707"/>
    </source>
</evidence>